<keyword evidence="3 9" id="KW-0547">Nucleotide-binding</keyword>
<dbReference type="PROSITE" id="PS51161">
    <property type="entry name" value="ATP_CONE"/>
    <property type="match status" value="1"/>
</dbReference>
<evidence type="ECO:0000259" key="10">
    <source>
        <dbReference type="PROSITE" id="PS51161"/>
    </source>
</evidence>
<evidence type="ECO:0000256" key="5">
    <source>
        <dbReference type="ARBA" id="ARBA00022840"/>
    </source>
</evidence>
<dbReference type="PANTHER" id="PTHR30455:SF2">
    <property type="entry name" value="TRANSCRIPTIONAL REPRESSOR NRDR"/>
    <property type="match status" value="1"/>
</dbReference>
<evidence type="ECO:0000256" key="1">
    <source>
        <dbReference type="ARBA" id="ARBA00022491"/>
    </source>
</evidence>
<dbReference type="GO" id="GO:0003677">
    <property type="term" value="F:DNA binding"/>
    <property type="evidence" value="ECO:0007669"/>
    <property type="project" value="UniProtKB-KW"/>
</dbReference>
<dbReference type="GO" id="GO:0005524">
    <property type="term" value="F:ATP binding"/>
    <property type="evidence" value="ECO:0007669"/>
    <property type="project" value="UniProtKB-UniRule"/>
</dbReference>
<evidence type="ECO:0000313" key="12">
    <source>
        <dbReference type="Proteomes" id="UP000433577"/>
    </source>
</evidence>
<dbReference type="EMBL" id="CP046913">
    <property type="protein sequence ID" value="QGZ62202.1"/>
    <property type="molecule type" value="Genomic_DNA"/>
</dbReference>
<feature type="zinc finger region" evidence="9">
    <location>
        <begin position="3"/>
        <end position="34"/>
    </location>
</feature>
<keyword evidence="2 9" id="KW-0479">Metal-binding</keyword>
<keyword evidence="1 9" id="KW-0678">Repressor</keyword>
<dbReference type="GO" id="GO:0045892">
    <property type="term" value="P:negative regulation of DNA-templated transcription"/>
    <property type="evidence" value="ECO:0007669"/>
    <property type="project" value="UniProtKB-UniRule"/>
</dbReference>
<comment type="function">
    <text evidence="9">Negatively regulates transcription of bacterial ribonucleotide reductase nrd genes and operons by binding to NrdR-boxes.</text>
</comment>
<evidence type="ECO:0000256" key="3">
    <source>
        <dbReference type="ARBA" id="ARBA00022741"/>
    </source>
</evidence>
<proteinExistence type="inferred from homology"/>
<reference evidence="11 12" key="1">
    <citation type="submission" date="2019-12" db="EMBL/GenBank/DDBJ databases">
        <title>Paraburkholderia acidiphila 7Q-K02 sp. nov and Paraburkholderia acidisoli DHF22 sp. nov., two strains isolated from forest soil.</title>
        <authorList>
            <person name="Gao Z."/>
            <person name="Qiu L."/>
        </authorList>
    </citation>
    <scope>NUCLEOTIDE SEQUENCE [LARGE SCALE GENOMIC DNA]</scope>
    <source>
        <strain evidence="11 12">DHF22</strain>
    </source>
</reference>
<evidence type="ECO:0000256" key="4">
    <source>
        <dbReference type="ARBA" id="ARBA00022771"/>
    </source>
</evidence>
<comment type="similarity">
    <text evidence="9">Belongs to the NrdR family.</text>
</comment>
<keyword evidence="4 9" id="KW-0863">Zinc-finger</keyword>
<evidence type="ECO:0000256" key="9">
    <source>
        <dbReference type="HAMAP-Rule" id="MF_00440"/>
    </source>
</evidence>
<evidence type="ECO:0000313" key="11">
    <source>
        <dbReference type="EMBL" id="QGZ62202.1"/>
    </source>
</evidence>
<dbReference type="KEGG" id="pacs:FAZ98_10935"/>
<name>A0A7Z2GI25_9BURK</name>
<evidence type="ECO:0000256" key="7">
    <source>
        <dbReference type="ARBA" id="ARBA00023125"/>
    </source>
</evidence>
<dbReference type="Pfam" id="PF22811">
    <property type="entry name" value="Zn_ribbon_NrdR"/>
    <property type="match status" value="1"/>
</dbReference>
<dbReference type="InterPro" id="IPR005144">
    <property type="entry name" value="ATP-cone_dom"/>
</dbReference>
<dbReference type="Proteomes" id="UP000433577">
    <property type="component" value="Chromosome 1"/>
</dbReference>
<dbReference type="OrthoDB" id="9807461at2"/>
<sequence>MRCPFCRHEDTQVVDSRVSEDGAAIRRRRRCPACDKRFTTYERVELAMPAVVKKDGSRTEFDRRKIAASMKLALRKRPVSADAIDEAVARIEYQLLGSGEREVRSERLGELVMGELRNLDKIAFVRFASVYRRFEDVSEFEDVIEEFRRSGGAAAAAAPTPASGKKR</sequence>
<evidence type="ECO:0000256" key="8">
    <source>
        <dbReference type="ARBA" id="ARBA00023163"/>
    </source>
</evidence>
<keyword evidence="5 9" id="KW-0067">ATP-binding</keyword>
<protein>
    <recommendedName>
        <fullName evidence="9">Transcriptional repressor NrdR</fullName>
    </recommendedName>
</protein>
<dbReference type="InterPro" id="IPR003796">
    <property type="entry name" value="RNR_NrdR-like"/>
</dbReference>
<dbReference type="HAMAP" id="MF_00440">
    <property type="entry name" value="NrdR"/>
    <property type="match status" value="1"/>
</dbReference>
<organism evidence="11 12">
    <name type="scientific">Paraburkholderia acidisoli</name>
    <dbReference type="NCBI Taxonomy" id="2571748"/>
    <lineage>
        <taxon>Bacteria</taxon>
        <taxon>Pseudomonadati</taxon>
        <taxon>Pseudomonadota</taxon>
        <taxon>Betaproteobacteria</taxon>
        <taxon>Burkholderiales</taxon>
        <taxon>Burkholderiaceae</taxon>
        <taxon>Paraburkholderia</taxon>
    </lineage>
</organism>
<feature type="domain" description="ATP-cone" evidence="10">
    <location>
        <begin position="49"/>
        <end position="139"/>
    </location>
</feature>
<dbReference type="AlphaFoldDB" id="A0A7Z2GI25"/>
<dbReference type="InterPro" id="IPR055173">
    <property type="entry name" value="NrdR-like_N"/>
</dbReference>
<keyword evidence="8 9" id="KW-0804">Transcription</keyword>
<dbReference type="RefSeq" id="WP_158951230.1">
    <property type="nucleotide sequence ID" value="NZ_CP046913.1"/>
</dbReference>
<dbReference type="PANTHER" id="PTHR30455">
    <property type="entry name" value="TRANSCRIPTIONAL REPRESSOR NRDR"/>
    <property type="match status" value="1"/>
</dbReference>
<accession>A0A7Z2GI25</accession>
<comment type="cofactor">
    <cofactor evidence="9">
        <name>Zn(2+)</name>
        <dbReference type="ChEBI" id="CHEBI:29105"/>
    </cofactor>
    <text evidence="9">Binds 1 zinc ion.</text>
</comment>
<dbReference type="NCBIfam" id="TIGR00244">
    <property type="entry name" value="transcriptional regulator NrdR"/>
    <property type="match status" value="1"/>
</dbReference>
<dbReference type="GO" id="GO:0008270">
    <property type="term" value="F:zinc ion binding"/>
    <property type="evidence" value="ECO:0007669"/>
    <property type="project" value="UniProtKB-UniRule"/>
</dbReference>
<gene>
    <name evidence="9 11" type="primary">nrdR</name>
    <name evidence="11" type="ORF">FAZ98_10935</name>
</gene>
<dbReference type="Pfam" id="PF03477">
    <property type="entry name" value="ATP-cone"/>
    <property type="match status" value="1"/>
</dbReference>
<evidence type="ECO:0000256" key="2">
    <source>
        <dbReference type="ARBA" id="ARBA00022723"/>
    </source>
</evidence>
<keyword evidence="7 9" id="KW-0238">DNA-binding</keyword>
<keyword evidence="12" id="KW-1185">Reference proteome</keyword>
<evidence type="ECO:0000256" key="6">
    <source>
        <dbReference type="ARBA" id="ARBA00023015"/>
    </source>
</evidence>
<keyword evidence="9" id="KW-0862">Zinc</keyword>
<keyword evidence="6 9" id="KW-0805">Transcription regulation</keyword>